<dbReference type="RefSeq" id="WP_023050587.1">
    <property type="nucleotide sequence ID" value="NZ_CP173062.2"/>
</dbReference>
<dbReference type="CDD" id="cd08180">
    <property type="entry name" value="PDD"/>
    <property type="match status" value="1"/>
</dbReference>
<dbReference type="FunFam" id="3.40.50.1970:FF:000003">
    <property type="entry name" value="Alcohol dehydrogenase, iron-containing"/>
    <property type="match status" value="1"/>
</dbReference>
<dbReference type="PATRIC" id="fig|1319815.3.peg.1004"/>
<evidence type="ECO:0000259" key="3">
    <source>
        <dbReference type="Pfam" id="PF00465"/>
    </source>
</evidence>
<dbReference type="HOGENOM" id="CLU_007207_0_0_0"/>
<feature type="domain" description="Fe-containing alcohol dehydrogenase-like C-terminal" evidence="4">
    <location>
        <begin position="174"/>
        <end position="368"/>
    </location>
</feature>
<keyword evidence="6" id="KW-1185">Reference proteome</keyword>
<dbReference type="eggNOG" id="COG1454">
    <property type="taxonomic scope" value="Bacteria"/>
</dbReference>
<organism evidence="5 6">
    <name type="scientific">Cetobacterium somerae ATCC BAA-474</name>
    <dbReference type="NCBI Taxonomy" id="1319815"/>
    <lineage>
        <taxon>Bacteria</taxon>
        <taxon>Fusobacteriati</taxon>
        <taxon>Fusobacteriota</taxon>
        <taxon>Fusobacteriia</taxon>
        <taxon>Fusobacteriales</taxon>
        <taxon>Fusobacteriaceae</taxon>
        <taxon>Cetobacterium</taxon>
    </lineage>
</organism>
<dbReference type="GO" id="GO:0004022">
    <property type="term" value="F:alcohol dehydrogenase (NAD+) activity"/>
    <property type="evidence" value="ECO:0007669"/>
    <property type="project" value="TreeGrafter"/>
</dbReference>
<dbReference type="Proteomes" id="UP000017081">
    <property type="component" value="Unassembled WGS sequence"/>
</dbReference>
<proteinExistence type="inferred from homology"/>
<comment type="similarity">
    <text evidence="1">Belongs to the iron-containing alcohol dehydrogenase family.</text>
</comment>
<evidence type="ECO:0000256" key="1">
    <source>
        <dbReference type="ARBA" id="ARBA00007358"/>
    </source>
</evidence>
<reference evidence="5 6" key="1">
    <citation type="submission" date="2013-08" db="EMBL/GenBank/DDBJ databases">
        <authorList>
            <person name="Weinstock G."/>
            <person name="Sodergren E."/>
            <person name="Wylie T."/>
            <person name="Fulton L."/>
            <person name="Fulton R."/>
            <person name="Fronick C."/>
            <person name="O'Laughlin M."/>
            <person name="Godfrey J."/>
            <person name="Miner T."/>
            <person name="Herter B."/>
            <person name="Appelbaum E."/>
            <person name="Cordes M."/>
            <person name="Lek S."/>
            <person name="Wollam A."/>
            <person name="Pepin K.H."/>
            <person name="Palsikar V.B."/>
            <person name="Mitreva M."/>
            <person name="Wilson R.K."/>
        </authorList>
    </citation>
    <scope>NUCLEOTIDE SEQUENCE [LARGE SCALE GENOMIC DNA]</scope>
    <source>
        <strain evidence="5 6">ATCC BAA-474</strain>
    </source>
</reference>
<dbReference type="GO" id="GO:0046872">
    <property type="term" value="F:metal ion binding"/>
    <property type="evidence" value="ECO:0007669"/>
    <property type="project" value="InterPro"/>
</dbReference>
<dbReference type="InterPro" id="IPR001670">
    <property type="entry name" value="ADH_Fe/GldA"/>
</dbReference>
<evidence type="ECO:0000313" key="5">
    <source>
        <dbReference type="EMBL" id="ERT69080.1"/>
    </source>
</evidence>
<dbReference type="Gene3D" id="3.40.50.1970">
    <property type="match status" value="1"/>
</dbReference>
<dbReference type="PANTHER" id="PTHR11496">
    <property type="entry name" value="ALCOHOL DEHYDROGENASE"/>
    <property type="match status" value="1"/>
</dbReference>
<protein>
    <submittedName>
        <fullName evidence="5">Uncharacterized protein</fullName>
    </submittedName>
</protein>
<dbReference type="EMBL" id="AXZF01000038">
    <property type="protein sequence ID" value="ERT69080.1"/>
    <property type="molecule type" value="Genomic_DNA"/>
</dbReference>
<feature type="domain" description="Alcohol dehydrogenase iron-type/glycerol dehydrogenase GldA" evidence="3">
    <location>
        <begin position="12"/>
        <end position="162"/>
    </location>
</feature>
<dbReference type="InterPro" id="IPR039697">
    <property type="entry name" value="Alcohol_dehydrogenase_Fe"/>
</dbReference>
<dbReference type="Pfam" id="PF00465">
    <property type="entry name" value="Fe-ADH"/>
    <property type="match status" value="1"/>
</dbReference>
<comment type="caution">
    <text evidence="5">The sequence shown here is derived from an EMBL/GenBank/DDBJ whole genome shotgun (WGS) entry which is preliminary data.</text>
</comment>
<dbReference type="AlphaFoldDB" id="U7VC21"/>
<evidence type="ECO:0000256" key="2">
    <source>
        <dbReference type="ARBA" id="ARBA00023002"/>
    </source>
</evidence>
<evidence type="ECO:0000313" key="6">
    <source>
        <dbReference type="Proteomes" id="UP000017081"/>
    </source>
</evidence>
<keyword evidence="2" id="KW-0560">Oxidoreductase</keyword>
<dbReference type="Gene3D" id="1.20.1090.10">
    <property type="entry name" value="Dehydroquinate synthase-like - alpha domain"/>
    <property type="match status" value="1"/>
</dbReference>
<dbReference type="PANTHER" id="PTHR11496:SF102">
    <property type="entry name" value="ALCOHOL DEHYDROGENASE 4"/>
    <property type="match status" value="1"/>
</dbReference>
<dbReference type="SUPFAM" id="SSF56796">
    <property type="entry name" value="Dehydroquinate synthase-like"/>
    <property type="match status" value="1"/>
</dbReference>
<dbReference type="STRING" id="1319815.HMPREF0202_01047"/>
<evidence type="ECO:0000259" key="4">
    <source>
        <dbReference type="Pfam" id="PF25137"/>
    </source>
</evidence>
<name>U7VC21_9FUSO</name>
<accession>U7VC21</accession>
<dbReference type="Pfam" id="PF25137">
    <property type="entry name" value="ADH_Fe_C"/>
    <property type="match status" value="1"/>
</dbReference>
<sequence length="372" mass="41693">MREYFIKPKIKSGEDSLDCLKTLKYSSYLIVTDKAMVDLKIVDKILEKLPKDSKVKIFKDVTPNPTVEIVERGLKEIVYFSPQCVIGLGGGSPIDACKGILYFNLKIEDELKIKREKPYFIAIPTTSGTGSEVTSYSVITKGDKKIALANEEMLPDLAILNPEFMKTLPSKIIADTGMDVLTHALEAYVSTIATPFTDSSAKEAIKIIKENLVNHFNNPQLLLPRENVQYASCMAGIAFNNSSLGINHSVAHSIGAKFHISHGRANAIIMPYIIEVNTKAWKKYSELAKLLDFNPTDDENGKNLFNGFVKKLKENLGIEKSLKDLGINFEEFKIKIPEILEDIKGDICTEYNPNRLTDEDYIKLLLKIYFGE</sequence>
<dbReference type="FunFam" id="1.20.1090.10:FF:000001">
    <property type="entry name" value="Aldehyde-alcohol dehydrogenase"/>
    <property type="match status" value="1"/>
</dbReference>
<dbReference type="InterPro" id="IPR056798">
    <property type="entry name" value="ADH_Fe_C"/>
</dbReference>
<gene>
    <name evidence="5" type="ORF">HMPREF0202_01047</name>
</gene>